<keyword evidence="2" id="KW-0689">Ribosomal protein</keyword>
<dbReference type="Gene3D" id="3.90.1180.10">
    <property type="entry name" value="Ribosomal protein L13"/>
    <property type="match status" value="1"/>
</dbReference>
<dbReference type="PANTHER" id="PTHR11545:SF3">
    <property type="entry name" value="LARGE RIBOSOMAL SUBUNIT PROTEIN UL13"/>
    <property type="match status" value="1"/>
</dbReference>
<protein>
    <submittedName>
        <fullName evidence="4">Multi-domain containing protein</fullName>
    </submittedName>
</protein>
<dbReference type="InterPro" id="IPR005822">
    <property type="entry name" value="Ribosomal_uL13"/>
</dbReference>
<dbReference type="EMBL" id="BQXS01012706">
    <property type="protein sequence ID" value="GKT27136.1"/>
    <property type="molecule type" value="Genomic_DNA"/>
</dbReference>
<dbReference type="NCBIfam" id="TIGR01077">
    <property type="entry name" value="L13_A_E"/>
    <property type="match status" value="1"/>
</dbReference>
<dbReference type="PANTHER" id="PTHR11545">
    <property type="entry name" value="RIBOSOMAL PROTEIN L13"/>
    <property type="match status" value="1"/>
</dbReference>
<comment type="caution">
    <text evidence="4">The sequence shown here is derived from an EMBL/GenBank/DDBJ whole genome shotgun (WGS) entry which is preliminary data.</text>
</comment>
<dbReference type="CDD" id="cd00392">
    <property type="entry name" value="Ribosomal_L13"/>
    <property type="match status" value="1"/>
</dbReference>
<dbReference type="HAMAP" id="MF_01366">
    <property type="entry name" value="Ribosomal_uL13"/>
    <property type="match status" value="1"/>
</dbReference>
<dbReference type="Pfam" id="PF00572">
    <property type="entry name" value="Ribosomal_L13"/>
    <property type="match status" value="1"/>
</dbReference>
<name>A0ABQ5K3K5_9EUKA</name>
<evidence type="ECO:0000256" key="3">
    <source>
        <dbReference type="ARBA" id="ARBA00023274"/>
    </source>
</evidence>
<evidence type="ECO:0000256" key="2">
    <source>
        <dbReference type="ARBA" id="ARBA00022980"/>
    </source>
</evidence>
<dbReference type="InterPro" id="IPR036899">
    <property type="entry name" value="Ribosomal_uL13_sf"/>
</dbReference>
<gene>
    <name evidence="4" type="ORF">ADUPG1_013635</name>
</gene>
<sequence length="198" mass="22347">MNTVVVDCKSHLLGRVASIVAKKLLLGQKVVLVRCEEMNIAGPFMRSYRKYQGFLNKRTNYNPTKGPFHHRAPSAIVYRVIRGMVPHKTARGMAALGRLSCIDGCPAPYDKMKRMVITDALRVSHCKADRPYTRLARLSTAVGWKHAATLEKLEDKRLARSKEFYEEKKKAVALREKAVAQAKAANPELFKELESFGF</sequence>
<dbReference type="Gene3D" id="6.10.250.3250">
    <property type="match status" value="1"/>
</dbReference>
<keyword evidence="5" id="KW-1185">Reference proteome</keyword>
<reference evidence="4" key="1">
    <citation type="submission" date="2022-03" db="EMBL/GenBank/DDBJ databases">
        <title>Draft genome sequence of Aduncisulcus paluster, a free-living microaerophilic Fornicata.</title>
        <authorList>
            <person name="Yuyama I."/>
            <person name="Kume K."/>
            <person name="Tamura T."/>
            <person name="Inagaki Y."/>
            <person name="Hashimoto T."/>
        </authorList>
    </citation>
    <scope>NUCLEOTIDE SEQUENCE</scope>
    <source>
        <strain evidence="4">NY0171</strain>
    </source>
</reference>
<organism evidence="4 5">
    <name type="scientific">Aduncisulcus paluster</name>
    <dbReference type="NCBI Taxonomy" id="2918883"/>
    <lineage>
        <taxon>Eukaryota</taxon>
        <taxon>Metamonada</taxon>
        <taxon>Carpediemonas-like organisms</taxon>
        <taxon>Aduncisulcus</taxon>
    </lineage>
</organism>
<dbReference type="InterPro" id="IPR005755">
    <property type="entry name" value="Ribosomal_uL13_euk/arc"/>
</dbReference>
<dbReference type="Proteomes" id="UP001057375">
    <property type="component" value="Unassembled WGS sequence"/>
</dbReference>
<dbReference type="SUPFAM" id="SSF52161">
    <property type="entry name" value="Ribosomal protein L13"/>
    <property type="match status" value="1"/>
</dbReference>
<evidence type="ECO:0000313" key="4">
    <source>
        <dbReference type="EMBL" id="GKT27136.1"/>
    </source>
</evidence>
<accession>A0ABQ5K3K5</accession>
<evidence type="ECO:0000313" key="5">
    <source>
        <dbReference type="Proteomes" id="UP001057375"/>
    </source>
</evidence>
<comment type="similarity">
    <text evidence="1">Belongs to the universal ribosomal protein uL13 family.</text>
</comment>
<proteinExistence type="inferred from homology"/>
<evidence type="ECO:0000256" key="1">
    <source>
        <dbReference type="ARBA" id="ARBA00006227"/>
    </source>
</evidence>
<keyword evidence="3" id="KW-0687">Ribonucleoprotein</keyword>